<keyword evidence="2" id="KW-1185">Reference proteome</keyword>
<evidence type="ECO:0000313" key="2">
    <source>
        <dbReference type="Proteomes" id="UP001594351"/>
    </source>
</evidence>
<sequence length="444" mass="49682">MNRSAVFISQTLLIVLLFSILHLLACDDDSENPASTPTPTMTATPTLPPASHTQLVIVESGLYTSLESYLNEYGQDVYGADYSLILHQWQGQTAQDLRDLIIDYASQNQNSDQDLSSVGSENNLDGVLLIGNLPAAWYEQTAFDEHEEFPCDLYLMDPDATWGDADGDGIYDSHSPLALEIFVSRIIGSLEHLSAYFSKLHRYRTTGSLVPASAYLFKDDDWYSFYTGSDFELSSIYSTVDICEAISQTTKATYIDKLTSQGGAEFIYQWIHSYPAKLTIQNGSTYEYVNTNAIISQNFKGSFYNLFNCSASRFTQNNLAMTYILRTDSGLATHGSTKVGGNYEPYTFHQALAAGDTWGEAFKAWYDHCGVEDDEWWLGMVILGDPLLKISNTTAAILRQGKVSRLSVVDRQILYDSMKKAARTYQGETFEIYKSSNPQFFRSD</sequence>
<proteinExistence type="predicted"/>
<dbReference type="EMBL" id="JBHPBY010000331">
    <property type="protein sequence ID" value="MFC1852558.1"/>
    <property type="molecule type" value="Genomic_DNA"/>
</dbReference>
<reference evidence="1 2" key="1">
    <citation type="submission" date="2024-09" db="EMBL/GenBank/DDBJ databases">
        <title>Laminarin stimulates single cell rates of sulfate reduction while oxygen inhibits transcriptomic activity in coastal marine sediment.</title>
        <authorList>
            <person name="Lindsay M."/>
            <person name="Orcutt B."/>
            <person name="Emerson D."/>
            <person name="Stepanauskas R."/>
            <person name="D'Angelo T."/>
        </authorList>
    </citation>
    <scope>NUCLEOTIDE SEQUENCE [LARGE SCALE GENOMIC DNA]</scope>
    <source>
        <strain evidence="1">SAG AM-311-K15</strain>
    </source>
</reference>
<gene>
    <name evidence="1" type="ORF">ACFL27_20365</name>
</gene>
<evidence type="ECO:0008006" key="3">
    <source>
        <dbReference type="Google" id="ProtNLM"/>
    </source>
</evidence>
<comment type="caution">
    <text evidence="1">The sequence shown here is derived from an EMBL/GenBank/DDBJ whole genome shotgun (WGS) entry which is preliminary data.</text>
</comment>
<dbReference type="Proteomes" id="UP001594351">
    <property type="component" value="Unassembled WGS sequence"/>
</dbReference>
<organism evidence="1 2">
    <name type="scientific">candidate division CSSED10-310 bacterium</name>
    <dbReference type="NCBI Taxonomy" id="2855610"/>
    <lineage>
        <taxon>Bacteria</taxon>
        <taxon>Bacteria division CSSED10-310</taxon>
    </lineage>
</organism>
<name>A0ABV6Z2B6_UNCC1</name>
<protein>
    <recommendedName>
        <fullName evidence="3">Gingipain domain-containing protein</fullName>
    </recommendedName>
</protein>
<evidence type="ECO:0000313" key="1">
    <source>
        <dbReference type="EMBL" id="MFC1852558.1"/>
    </source>
</evidence>
<accession>A0ABV6Z2B6</accession>